<evidence type="ECO:0000313" key="2">
    <source>
        <dbReference type="Proteomes" id="UP001059475"/>
    </source>
</evidence>
<dbReference type="Proteomes" id="UP001059475">
    <property type="component" value="Chromosome"/>
</dbReference>
<name>A0ABY5EXA6_9HYPH</name>
<dbReference type="RefSeq" id="WP_254770780.1">
    <property type="nucleotide sequence ID" value="NZ_CP101114.1"/>
</dbReference>
<protein>
    <submittedName>
        <fullName evidence="1">Uncharacterized protein</fullName>
    </submittedName>
</protein>
<keyword evidence="2" id="KW-1185">Reference proteome</keyword>
<accession>A0ABY5EXA6</accession>
<dbReference type="EMBL" id="CP101114">
    <property type="protein sequence ID" value="UTO28916.1"/>
    <property type="molecule type" value="Genomic_DNA"/>
</dbReference>
<reference evidence="1" key="1">
    <citation type="submission" date="2022-07" db="EMBL/GenBank/DDBJ databases">
        <title>First report of Bartonella spp. in marsupials in Brazil, with a description of Bartonella harrusi sp. nov. and new proposal for taxonomic reclassification of species of the genus Bartonella.</title>
        <authorList>
            <person name="Amaral R.B."/>
        </authorList>
    </citation>
    <scope>NUCLEOTIDE SEQUENCE</scope>
    <source>
        <strain evidence="1">117A</strain>
    </source>
</reference>
<sequence length="81" mass="9056">MAKNKISANFSRDGNLLWLSSIFYQLSKGGNMNISLHELENISELAADDVAPPLSSTKYAQRIDSQVFKEDCDVNVLHEVQ</sequence>
<proteinExistence type="predicted"/>
<organism evidence="1 2">
    <name type="scientific">Bartonella harrusi</name>
    <dbReference type="NCBI Taxonomy" id="2961895"/>
    <lineage>
        <taxon>Bacteria</taxon>
        <taxon>Pseudomonadati</taxon>
        <taxon>Pseudomonadota</taxon>
        <taxon>Alphaproteobacteria</taxon>
        <taxon>Hyphomicrobiales</taxon>
        <taxon>Bartonellaceae</taxon>
        <taxon>Bartonella</taxon>
    </lineage>
</organism>
<gene>
    <name evidence="1" type="ORF">NMK50_02670</name>
</gene>
<evidence type="ECO:0000313" key="1">
    <source>
        <dbReference type="EMBL" id="UTO28916.1"/>
    </source>
</evidence>